<dbReference type="PROSITE" id="PS00380">
    <property type="entry name" value="RHODANESE_1"/>
    <property type="match status" value="1"/>
</dbReference>
<feature type="domain" description="Rhodanese" evidence="4">
    <location>
        <begin position="170"/>
        <end position="323"/>
    </location>
</feature>
<sequence>MLVEAAELAADLQVTAGTHADPRTGTPVLLDVRWALGMTDGAERYRAGHLPGAVYVDLETELAAPASPAAGRHPLPSAAAFQDSARRWGVGRDSRVVVYDGVGGTSAARAWWLLRYFGLDDVRILDGGLDAWTAGGRALEVGTVTAEPGDFVARPGGMPVLDADDAAALADGEGVLLDARAGERYRGEVEPVDPQAGHIPGALSAPTTGNLDLDGRFLDEARLRERFAELGIVPPDAGHAAGPGEGDAAGAREESAGEEPDGEESPGEELVGEELAGVGVGVYCGSGVTASHQIAALAAAGVPAALYPGSWSQWSNDPTREVATLSGGRSAVDEVGSPRDRQH</sequence>
<proteinExistence type="predicted"/>
<evidence type="ECO:0000313" key="5">
    <source>
        <dbReference type="EMBL" id="RPF22817.1"/>
    </source>
</evidence>
<evidence type="ECO:0000256" key="3">
    <source>
        <dbReference type="SAM" id="MobiDB-lite"/>
    </source>
</evidence>
<accession>A0A3N4YRL2</accession>
<feature type="region of interest" description="Disordered" evidence="3">
    <location>
        <begin position="191"/>
        <end position="211"/>
    </location>
</feature>
<evidence type="ECO:0000313" key="6">
    <source>
        <dbReference type="Proteomes" id="UP000280501"/>
    </source>
</evidence>
<dbReference type="SUPFAM" id="SSF52821">
    <property type="entry name" value="Rhodanese/Cell cycle control phosphatase"/>
    <property type="match status" value="3"/>
</dbReference>
<dbReference type="GO" id="GO:0004792">
    <property type="term" value="F:thiosulfate-cyanide sulfurtransferase activity"/>
    <property type="evidence" value="ECO:0007669"/>
    <property type="project" value="InterPro"/>
</dbReference>
<keyword evidence="2" id="KW-0677">Repeat</keyword>
<dbReference type="CDD" id="cd01448">
    <property type="entry name" value="TST_Repeat_1"/>
    <property type="match status" value="1"/>
</dbReference>
<dbReference type="InterPro" id="IPR001307">
    <property type="entry name" value="Thiosulphate_STrfase_CS"/>
</dbReference>
<dbReference type="SMART" id="SM00450">
    <property type="entry name" value="RHOD"/>
    <property type="match status" value="2"/>
</dbReference>
<dbReference type="EMBL" id="RKQZ01000001">
    <property type="protein sequence ID" value="RPF22817.1"/>
    <property type="molecule type" value="Genomic_DNA"/>
</dbReference>
<dbReference type="AlphaFoldDB" id="A0A3N4YRL2"/>
<protein>
    <submittedName>
        <fullName evidence="5">Thiosulfate/3-mercaptopyruvate sulfurtransferase</fullName>
    </submittedName>
</protein>
<reference evidence="5 6" key="1">
    <citation type="submission" date="2018-11" db="EMBL/GenBank/DDBJ databases">
        <title>Sequencing the genomes of 1000 actinobacteria strains.</title>
        <authorList>
            <person name="Klenk H.-P."/>
        </authorList>
    </citation>
    <scope>NUCLEOTIDE SEQUENCE [LARGE SCALE GENOMIC DNA]</scope>
    <source>
        <strain evidence="5 6">DSM 15700</strain>
    </source>
</reference>
<dbReference type="PANTHER" id="PTHR11364:SF27">
    <property type="entry name" value="SULFURTRANSFERASE"/>
    <property type="match status" value="1"/>
</dbReference>
<comment type="caution">
    <text evidence="5">The sequence shown here is derived from an EMBL/GenBank/DDBJ whole genome shotgun (WGS) entry which is preliminary data.</text>
</comment>
<dbReference type="Pfam" id="PF00581">
    <property type="entry name" value="Rhodanese"/>
    <property type="match status" value="1"/>
</dbReference>
<dbReference type="InterPro" id="IPR001763">
    <property type="entry name" value="Rhodanese-like_dom"/>
</dbReference>
<feature type="region of interest" description="Disordered" evidence="3">
    <location>
        <begin position="309"/>
        <end position="343"/>
    </location>
</feature>
<evidence type="ECO:0000256" key="2">
    <source>
        <dbReference type="ARBA" id="ARBA00022737"/>
    </source>
</evidence>
<evidence type="ECO:0000256" key="1">
    <source>
        <dbReference type="ARBA" id="ARBA00022679"/>
    </source>
</evidence>
<keyword evidence="6" id="KW-1185">Reference proteome</keyword>
<dbReference type="InterPro" id="IPR036873">
    <property type="entry name" value="Rhodanese-like_dom_sf"/>
</dbReference>
<feature type="region of interest" description="Disordered" evidence="3">
    <location>
        <begin position="233"/>
        <end position="269"/>
    </location>
</feature>
<keyword evidence="5" id="KW-0670">Pyruvate</keyword>
<dbReference type="PANTHER" id="PTHR11364">
    <property type="entry name" value="THIOSULFATE SULFERTANSFERASE"/>
    <property type="match status" value="1"/>
</dbReference>
<dbReference type="InterPro" id="IPR045078">
    <property type="entry name" value="TST/MPST-like"/>
</dbReference>
<feature type="domain" description="Rhodanese" evidence="4">
    <location>
        <begin position="23"/>
        <end position="141"/>
    </location>
</feature>
<name>A0A3N4YRL2_9MICO</name>
<gene>
    <name evidence="5" type="ORF">EDD34_3490</name>
</gene>
<evidence type="ECO:0000259" key="4">
    <source>
        <dbReference type="PROSITE" id="PS50206"/>
    </source>
</evidence>
<dbReference type="Gene3D" id="3.40.250.10">
    <property type="entry name" value="Rhodanese-like domain"/>
    <property type="match status" value="2"/>
</dbReference>
<dbReference type="PROSITE" id="PS50206">
    <property type="entry name" value="RHODANESE_3"/>
    <property type="match status" value="2"/>
</dbReference>
<dbReference type="Proteomes" id="UP000280501">
    <property type="component" value="Unassembled WGS sequence"/>
</dbReference>
<keyword evidence="1 5" id="KW-0808">Transferase</keyword>
<organism evidence="5 6">
    <name type="scientific">Myceligenerans xiligouense</name>
    <dbReference type="NCBI Taxonomy" id="253184"/>
    <lineage>
        <taxon>Bacteria</taxon>
        <taxon>Bacillati</taxon>
        <taxon>Actinomycetota</taxon>
        <taxon>Actinomycetes</taxon>
        <taxon>Micrococcales</taxon>
        <taxon>Promicromonosporaceae</taxon>
        <taxon>Myceligenerans</taxon>
    </lineage>
</organism>
<feature type="compositionally biased region" description="Acidic residues" evidence="3">
    <location>
        <begin position="256"/>
        <end position="269"/>
    </location>
</feature>